<name>A0A9X1VWH5_9BURK</name>
<dbReference type="RefSeq" id="WP_243307180.1">
    <property type="nucleotide sequence ID" value="NZ_JALGBI010000001.1"/>
</dbReference>
<gene>
    <name evidence="2" type="ORF">MMF98_15025</name>
</gene>
<evidence type="ECO:0008006" key="4">
    <source>
        <dbReference type="Google" id="ProtNLM"/>
    </source>
</evidence>
<dbReference type="InterPro" id="IPR019734">
    <property type="entry name" value="TPR_rpt"/>
</dbReference>
<dbReference type="SMART" id="SM00028">
    <property type="entry name" value="TPR"/>
    <property type="match status" value="3"/>
</dbReference>
<evidence type="ECO:0000313" key="2">
    <source>
        <dbReference type="EMBL" id="MCJ0764529.1"/>
    </source>
</evidence>
<protein>
    <recommendedName>
        <fullName evidence="4">Tetratricopeptide repeat protein</fullName>
    </recommendedName>
</protein>
<dbReference type="PROSITE" id="PS50005">
    <property type="entry name" value="TPR"/>
    <property type="match status" value="1"/>
</dbReference>
<accession>A0A9X1VWH5</accession>
<evidence type="ECO:0000256" key="1">
    <source>
        <dbReference type="PROSITE-ProRule" id="PRU00339"/>
    </source>
</evidence>
<reference evidence="2" key="1">
    <citation type="submission" date="2022-03" db="EMBL/GenBank/DDBJ databases">
        <authorList>
            <person name="Woo C.Y."/>
        </authorList>
    </citation>
    <scope>NUCLEOTIDE SEQUENCE</scope>
    <source>
        <strain evidence="2">CYS-02</strain>
    </source>
</reference>
<comment type="caution">
    <text evidence="2">The sequence shown here is derived from an EMBL/GenBank/DDBJ whole genome shotgun (WGS) entry which is preliminary data.</text>
</comment>
<feature type="repeat" description="TPR" evidence="1">
    <location>
        <begin position="46"/>
        <end position="79"/>
    </location>
</feature>
<dbReference type="Gene3D" id="1.25.40.10">
    <property type="entry name" value="Tetratricopeptide repeat domain"/>
    <property type="match status" value="1"/>
</dbReference>
<organism evidence="2 3">
    <name type="scientific">Variovorax terrae</name>
    <dbReference type="NCBI Taxonomy" id="2923278"/>
    <lineage>
        <taxon>Bacteria</taxon>
        <taxon>Pseudomonadati</taxon>
        <taxon>Pseudomonadota</taxon>
        <taxon>Betaproteobacteria</taxon>
        <taxon>Burkholderiales</taxon>
        <taxon>Comamonadaceae</taxon>
        <taxon>Variovorax</taxon>
    </lineage>
</organism>
<sequence length="198" mass="21395">MTKPLPSSPAALDPLIQMALASSARNDAEQTLDLLQEAMEKMPSSGLPYFLAGAELAQLGRFDEAEAAYARAVLLAPEFDMARYELGTLQFVSGKSALAMVTWQPLLERSDMDALKMFVNGYIELAADRLDAAILLFEQGMRANTQNAALNSNIGLLISAVRQSTVAPPQDPTTSVTPPPQAETHFLLSSYRQRGAAH</sequence>
<dbReference type="AlphaFoldDB" id="A0A9X1VWH5"/>
<dbReference type="EMBL" id="JALGBI010000001">
    <property type="protein sequence ID" value="MCJ0764529.1"/>
    <property type="molecule type" value="Genomic_DNA"/>
</dbReference>
<evidence type="ECO:0000313" key="3">
    <source>
        <dbReference type="Proteomes" id="UP001139447"/>
    </source>
</evidence>
<dbReference type="Proteomes" id="UP001139447">
    <property type="component" value="Unassembled WGS sequence"/>
</dbReference>
<dbReference type="SUPFAM" id="SSF48452">
    <property type="entry name" value="TPR-like"/>
    <property type="match status" value="1"/>
</dbReference>
<keyword evidence="1" id="KW-0802">TPR repeat</keyword>
<proteinExistence type="predicted"/>
<dbReference type="InterPro" id="IPR011990">
    <property type="entry name" value="TPR-like_helical_dom_sf"/>
</dbReference>
<keyword evidence="3" id="KW-1185">Reference proteome</keyword>